<comment type="caution">
    <text evidence="1">The sequence shown here is derived from an EMBL/GenBank/DDBJ whole genome shotgun (WGS) entry which is preliminary data.</text>
</comment>
<organism evidence="1 2">
    <name type="scientific">Russula earlei</name>
    <dbReference type="NCBI Taxonomy" id="71964"/>
    <lineage>
        <taxon>Eukaryota</taxon>
        <taxon>Fungi</taxon>
        <taxon>Dikarya</taxon>
        <taxon>Basidiomycota</taxon>
        <taxon>Agaricomycotina</taxon>
        <taxon>Agaricomycetes</taxon>
        <taxon>Russulales</taxon>
        <taxon>Russulaceae</taxon>
        <taxon>Russula</taxon>
    </lineage>
</organism>
<reference evidence="1" key="1">
    <citation type="submission" date="2021-03" db="EMBL/GenBank/DDBJ databases">
        <title>Evolutionary priming and transition to the ectomycorrhizal habit in an iconic lineage of mushroom-forming fungi: is preadaptation a requirement?</title>
        <authorList>
            <consortium name="DOE Joint Genome Institute"/>
            <person name="Looney B.P."/>
            <person name="Miyauchi S."/>
            <person name="Morin E."/>
            <person name="Drula E."/>
            <person name="Courty P.E."/>
            <person name="Chicoki N."/>
            <person name="Fauchery L."/>
            <person name="Kohler A."/>
            <person name="Kuo A."/>
            <person name="LaButti K."/>
            <person name="Pangilinan J."/>
            <person name="Lipzen A."/>
            <person name="Riley R."/>
            <person name="Andreopoulos W."/>
            <person name="He G."/>
            <person name="Johnson J."/>
            <person name="Barry K.W."/>
            <person name="Grigoriev I.V."/>
            <person name="Nagy L."/>
            <person name="Hibbett D."/>
            <person name="Henrissat B."/>
            <person name="Matheny P.B."/>
            <person name="Labbe J."/>
            <person name="Martin A.F."/>
        </authorList>
    </citation>
    <scope>NUCLEOTIDE SEQUENCE</scope>
    <source>
        <strain evidence="1">BPL698</strain>
    </source>
</reference>
<accession>A0ACC0TRK2</accession>
<protein>
    <submittedName>
        <fullName evidence="1">Peptide methionine sulfoxide reductase MsrA</fullName>
    </submittedName>
</protein>
<evidence type="ECO:0000313" key="2">
    <source>
        <dbReference type="Proteomes" id="UP001207468"/>
    </source>
</evidence>
<proteinExistence type="predicted"/>
<keyword evidence="2" id="KW-1185">Reference proteome</keyword>
<sequence length="192" mass="22054">MSRRLLSFFKASPMSVSLPPSQLATFAAGCFWGVEHIFLKHWPIKENKGISKSAVGYTGGFPEVTNPTYHQVSSGNTNYAEALRIEFDPSKVTYDELVEYFYRTHDPTTLNSQGADRGTQYRSAIFFHTPEQERIARRVTQEVQEKHFTPKGQKIVTVIEAAGPWYDAENYHQDYLFKNPSGYQCPTHRLHW</sequence>
<name>A0ACC0TRK2_9AGAM</name>
<dbReference type="EMBL" id="JAGFNK010000952">
    <property type="protein sequence ID" value="KAI9436815.1"/>
    <property type="molecule type" value="Genomic_DNA"/>
</dbReference>
<gene>
    <name evidence="1" type="ORF">F5148DRAFT_1264061</name>
</gene>
<dbReference type="Proteomes" id="UP001207468">
    <property type="component" value="Unassembled WGS sequence"/>
</dbReference>
<evidence type="ECO:0000313" key="1">
    <source>
        <dbReference type="EMBL" id="KAI9436815.1"/>
    </source>
</evidence>